<dbReference type="AlphaFoldDB" id="A0A401TGS1"/>
<organism evidence="2 3">
    <name type="scientific">Chiloscyllium punctatum</name>
    <name type="common">Brownbanded bambooshark</name>
    <name type="synonym">Hemiscyllium punctatum</name>
    <dbReference type="NCBI Taxonomy" id="137246"/>
    <lineage>
        <taxon>Eukaryota</taxon>
        <taxon>Metazoa</taxon>
        <taxon>Chordata</taxon>
        <taxon>Craniata</taxon>
        <taxon>Vertebrata</taxon>
        <taxon>Chondrichthyes</taxon>
        <taxon>Elasmobranchii</taxon>
        <taxon>Galeomorphii</taxon>
        <taxon>Galeoidea</taxon>
        <taxon>Orectolobiformes</taxon>
        <taxon>Hemiscylliidae</taxon>
        <taxon>Chiloscyllium</taxon>
    </lineage>
</organism>
<feature type="compositionally biased region" description="Pro residues" evidence="1">
    <location>
        <begin position="14"/>
        <end position="23"/>
    </location>
</feature>
<feature type="region of interest" description="Disordered" evidence="1">
    <location>
        <begin position="1"/>
        <end position="23"/>
    </location>
</feature>
<dbReference type="Proteomes" id="UP000287033">
    <property type="component" value="Unassembled WGS sequence"/>
</dbReference>
<evidence type="ECO:0000313" key="3">
    <source>
        <dbReference type="Proteomes" id="UP000287033"/>
    </source>
</evidence>
<dbReference type="EMBL" id="BEZZ01061926">
    <property type="protein sequence ID" value="GCC41850.1"/>
    <property type="molecule type" value="Genomic_DNA"/>
</dbReference>
<protein>
    <submittedName>
        <fullName evidence="2">Uncharacterized protein</fullName>
    </submittedName>
</protein>
<name>A0A401TGS1_CHIPU</name>
<accession>A0A401TGS1</accession>
<reference evidence="2 3" key="1">
    <citation type="journal article" date="2018" name="Nat. Ecol. Evol.">
        <title>Shark genomes provide insights into elasmobranch evolution and the origin of vertebrates.</title>
        <authorList>
            <person name="Hara Y"/>
            <person name="Yamaguchi K"/>
            <person name="Onimaru K"/>
            <person name="Kadota M"/>
            <person name="Koyanagi M"/>
            <person name="Keeley SD"/>
            <person name="Tatsumi K"/>
            <person name="Tanaka K"/>
            <person name="Motone F"/>
            <person name="Kageyama Y"/>
            <person name="Nozu R"/>
            <person name="Adachi N"/>
            <person name="Nishimura O"/>
            <person name="Nakagawa R"/>
            <person name="Tanegashima C"/>
            <person name="Kiyatake I"/>
            <person name="Matsumoto R"/>
            <person name="Murakumo K"/>
            <person name="Nishida K"/>
            <person name="Terakita A"/>
            <person name="Kuratani S"/>
            <person name="Sato K"/>
            <person name="Hyodo S Kuraku.S."/>
        </authorList>
    </citation>
    <scope>NUCLEOTIDE SEQUENCE [LARGE SCALE GENOMIC DNA]</scope>
</reference>
<evidence type="ECO:0000313" key="2">
    <source>
        <dbReference type="EMBL" id="GCC41850.1"/>
    </source>
</evidence>
<comment type="caution">
    <text evidence="2">The sequence shown here is derived from an EMBL/GenBank/DDBJ whole genome shotgun (WGS) entry which is preliminary data.</text>
</comment>
<evidence type="ECO:0000256" key="1">
    <source>
        <dbReference type="SAM" id="MobiDB-lite"/>
    </source>
</evidence>
<sequence>DATPALGAGGRAPWAPPSPSPPPWWPYRGEDFCGLLNGGDLRPAPPLEELDPGGVVEGGGRVGPEEGGEALAVGESRRAGTVRELQGEGERERSRADGHRRTR</sequence>
<feature type="non-terminal residue" evidence="2">
    <location>
        <position position="1"/>
    </location>
</feature>
<gene>
    <name evidence="2" type="ORF">chiPu_0025611</name>
</gene>
<proteinExistence type="predicted"/>
<keyword evidence="3" id="KW-1185">Reference proteome</keyword>
<feature type="region of interest" description="Disordered" evidence="1">
    <location>
        <begin position="75"/>
        <end position="103"/>
    </location>
</feature>
<feature type="compositionally biased region" description="Basic and acidic residues" evidence="1">
    <location>
        <begin position="85"/>
        <end position="103"/>
    </location>
</feature>